<dbReference type="OrthoDB" id="5980942at2759"/>
<name>A0A7D9HNX6_PARCT</name>
<gene>
    <name evidence="1" type="ORF">PACLA_8A001353</name>
</gene>
<dbReference type="EMBL" id="CACRXK020001546">
    <property type="protein sequence ID" value="CAB3989757.1"/>
    <property type="molecule type" value="Genomic_DNA"/>
</dbReference>
<dbReference type="AlphaFoldDB" id="A0A7D9HNX6"/>
<sequence length="130" mass="14483">MRSNSTLCPENNIFARPQDPSKRTIVEKIDTHESLDKVIETQIQPAIVMAGDLYQADVMYVVAEGAILVDIKSRKIVDALVALLATYYMYNVEQKVGKNVFCFLDMVLMGIVPPKCPAYVKTLIGVLSNM</sequence>
<proteinExistence type="predicted"/>
<evidence type="ECO:0000313" key="2">
    <source>
        <dbReference type="Proteomes" id="UP001152795"/>
    </source>
</evidence>
<accession>A0A7D9HNX6</accession>
<comment type="caution">
    <text evidence="1">The sequence shown here is derived from an EMBL/GenBank/DDBJ whole genome shotgun (WGS) entry which is preliminary data.</text>
</comment>
<organism evidence="1 2">
    <name type="scientific">Paramuricea clavata</name>
    <name type="common">Red gorgonian</name>
    <name type="synonym">Violescent sea-whip</name>
    <dbReference type="NCBI Taxonomy" id="317549"/>
    <lineage>
        <taxon>Eukaryota</taxon>
        <taxon>Metazoa</taxon>
        <taxon>Cnidaria</taxon>
        <taxon>Anthozoa</taxon>
        <taxon>Octocorallia</taxon>
        <taxon>Malacalcyonacea</taxon>
        <taxon>Plexauridae</taxon>
        <taxon>Paramuricea</taxon>
    </lineage>
</organism>
<evidence type="ECO:0000313" key="1">
    <source>
        <dbReference type="EMBL" id="CAB3989757.1"/>
    </source>
</evidence>
<dbReference type="Proteomes" id="UP001152795">
    <property type="component" value="Unassembled WGS sequence"/>
</dbReference>
<keyword evidence="2" id="KW-1185">Reference proteome</keyword>
<reference evidence="1" key="1">
    <citation type="submission" date="2020-04" db="EMBL/GenBank/DDBJ databases">
        <authorList>
            <person name="Alioto T."/>
            <person name="Alioto T."/>
            <person name="Gomez Garrido J."/>
        </authorList>
    </citation>
    <scope>NUCLEOTIDE SEQUENCE</scope>
    <source>
        <strain evidence="1">A484AB</strain>
    </source>
</reference>
<protein>
    <submittedName>
        <fullName evidence="1">Uncharacterized protein</fullName>
    </submittedName>
</protein>